<feature type="signal peptide" evidence="1">
    <location>
        <begin position="1"/>
        <end position="22"/>
    </location>
</feature>
<dbReference type="HOGENOM" id="CLU_156026_1_0_1"/>
<dbReference type="GO" id="GO:0042144">
    <property type="term" value="P:vacuole fusion, non-autophagic"/>
    <property type="evidence" value="ECO:0007669"/>
    <property type="project" value="EnsemblFungi"/>
</dbReference>
<sequence length="115" mass="12828">MNCKLILIFLLSIFILPMSSSAKSTTSYILSVDTGDNANTQSTTNLVSEVKSLVSKFQGKITHDYKLINGFSFEIYDKYVPTLKTEINAISDKFGMGINLEEDKEVHAFNNLGKH</sequence>
<dbReference type="KEGG" id="kaf:KAFR_0F00510"/>
<dbReference type="SUPFAM" id="SSF54897">
    <property type="entry name" value="Protease propeptides/inhibitors"/>
    <property type="match status" value="1"/>
</dbReference>
<evidence type="ECO:0000256" key="1">
    <source>
        <dbReference type="SAM" id="SignalP"/>
    </source>
</evidence>
<dbReference type="InterPro" id="IPR037045">
    <property type="entry name" value="S8pro/Inhibitor_I9_sf"/>
</dbReference>
<dbReference type="GeneID" id="13884116"/>
<feature type="chain" id="PRO_5003558990" description="Inhibitor I9 domain-containing protein" evidence="1">
    <location>
        <begin position="23"/>
        <end position="115"/>
    </location>
</feature>
<keyword evidence="3" id="KW-1185">Reference proteome</keyword>
<dbReference type="Proteomes" id="UP000005220">
    <property type="component" value="Chromosome 6"/>
</dbReference>
<evidence type="ECO:0008006" key="4">
    <source>
        <dbReference type="Google" id="ProtNLM"/>
    </source>
</evidence>
<evidence type="ECO:0000313" key="2">
    <source>
        <dbReference type="EMBL" id="CCF58648.1"/>
    </source>
</evidence>
<dbReference type="AlphaFoldDB" id="H2AW98"/>
<accession>H2AW98</accession>
<name>H2AW98_KAZAF</name>
<dbReference type="RefSeq" id="XP_003957783.1">
    <property type="nucleotide sequence ID" value="XM_003957734.1"/>
</dbReference>
<dbReference type="Gene3D" id="3.30.70.80">
    <property type="entry name" value="Peptidase S8 propeptide/proteinase inhibitor I9"/>
    <property type="match status" value="1"/>
</dbReference>
<dbReference type="GO" id="GO:0004866">
    <property type="term" value="F:endopeptidase inhibitor activity"/>
    <property type="evidence" value="ECO:0007669"/>
    <property type="project" value="EnsemblFungi"/>
</dbReference>
<protein>
    <recommendedName>
        <fullName evidence="4">Inhibitor I9 domain-containing protein</fullName>
    </recommendedName>
</protein>
<reference evidence="2 3" key="1">
    <citation type="journal article" date="2011" name="Proc. Natl. Acad. Sci. U.S.A.">
        <title>Evolutionary erosion of yeast sex chromosomes by mating-type switching accidents.</title>
        <authorList>
            <person name="Gordon J.L."/>
            <person name="Armisen D."/>
            <person name="Proux-Wera E."/>
            <person name="Oheigeartaigh S.S."/>
            <person name="Byrne K.P."/>
            <person name="Wolfe K.H."/>
        </authorList>
    </citation>
    <scope>NUCLEOTIDE SEQUENCE [LARGE SCALE GENOMIC DNA]</scope>
    <source>
        <strain evidence="3">ATCC 22294 / BCRC 22015 / CBS 2517 / CECT 1963 / NBRC 1671 / NRRL Y-8276</strain>
    </source>
</reference>
<dbReference type="InParanoid" id="H2AW98"/>
<dbReference type="FunCoup" id="H2AW98">
    <property type="interactions" value="47"/>
</dbReference>
<keyword evidence="1" id="KW-0732">Signal</keyword>
<dbReference type="eggNOG" id="ENOG502S7VS">
    <property type="taxonomic scope" value="Eukaryota"/>
</dbReference>
<gene>
    <name evidence="2" type="primary">KAFR0F00510</name>
    <name evidence="2" type="ORF">KAFR_0F00510</name>
</gene>
<organism evidence="2 3">
    <name type="scientific">Kazachstania africana (strain ATCC 22294 / BCRC 22015 / CBS 2517 / CECT 1963 / NBRC 1671 / NRRL Y-8276)</name>
    <name type="common">Yeast</name>
    <name type="synonym">Kluyveromyces africanus</name>
    <dbReference type="NCBI Taxonomy" id="1071382"/>
    <lineage>
        <taxon>Eukaryota</taxon>
        <taxon>Fungi</taxon>
        <taxon>Dikarya</taxon>
        <taxon>Ascomycota</taxon>
        <taxon>Saccharomycotina</taxon>
        <taxon>Saccharomycetes</taxon>
        <taxon>Saccharomycetales</taxon>
        <taxon>Saccharomycetaceae</taxon>
        <taxon>Kazachstania</taxon>
    </lineage>
</organism>
<proteinExistence type="predicted"/>
<dbReference type="EMBL" id="HE650826">
    <property type="protein sequence ID" value="CCF58648.1"/>
    <property type="molecule type" value="Genomic_DNA"/>
</dbReference>
<evidence type="ECO:0000313" key="3">
    <source>
        <dbReference type="Proteomes" id="UP000005220"/>
    </source>
</evidence>
<dbReference type="OrthoDB" id="5518345at2759"/>